<comment type="caution">
    <text evidence="1">The sequence shown here is derived from an EMBL/GenBank/DDBJ whole genome shotgun (WGS) entry which is preliminary data.</text>
</comment>
<dbReference type="EMBL" id="CAJVPT010028133">
    <property type="protein sequence ID" value="CAG8686352.1"/>
    <property type="molecule type" value="Genomic_DNA"/>
</dbReference>
<protein>
    <submittedName>
        <fullName evidence="1">13786_t:CDS:1</fullName>
    </submittedName>
</protein>
<reference evidence="1" key="1">
    <citation type="submission" date="2021-06" db="EMBL/GenBank/DDBJ databases">
        <authorList>
            <person name="Kallberg Y."/>
            <person name="Tangrot J."/>
            <person name="Rosling A."/>
        </authorList>
    </citation>
    <scope>NUCLEOTIDE SEQUENCE</scope>
    <source>
        <strain evidence="1">CL356</strain>
    </source>
</reference>
<evidence type="ECO:0000313" key="2">
    <source>
        <dbReference type="Proteomes" id="UP000789525"/>
    </source>
</evidence>
<gene>
    <name evidence="1" type="ORF">ACOLOM_LOCUS9575</name>
</gene>
<name>A0ACA9P2H1_9GLOM</name>
<organism evidence="1 2">
    <name type="scientific">Acaulospora colombiana</name>
    <dbReference type="NCBI Taxonomy" id="27376"/>
    <lineage>
        <taxon>Eukaryota</taxon>
        <taxon>Fungi</taxon>
        <taxon>Fungi incertae sedis</taxon>
        <taxon>Mucoromycota</taxon>
        <taxon>Glomeromycotina</taxon>
        <taxon>Glomeromycetes</taxon>
        <taxon>Diversisporales</taxon>
        <taxon>Acaulosporaceae</taxon>
        <taxon>Acaulospora</taxon>
    </lineage>
</organism>
<proteinExistence type="predicted"/>
<accession>A0ACA9P2H1</accession>
<keyword evidence="2" id="KW-1185">Reference proteome</keyword>
<feature type="non-terminal residue" evidence="1">
    <location>
        <position position="1"/>
    </location>
</feature>
<dbReference type="Proteomes" id="UP000789525">
    <property type="component" value="Unassembled WGS sequence"/>
</dbReference>
<evidence type="ECO:0000313" key="1">
    <source>
        <dbReference type="EMBL" id="CAG8686352.1"/>
    </source>
</evidence>
<sequence>EKGVGSTFTPSSTSREQSYIDNNRVEVLRLLLILLSKQIYSSPSSILQNPSKYTHYLVQKVSRKSVLTVLCSLINVIANFSSAPPPGTPTGGIGAGIAGVGKGISKGLNQLPYTQVWKGEDSREMLVCTAAQVLVVVLDYQSGNARDIQSASSNTAEPYSPAPIAGAAHPNLDLPYGQNVPTTPSAPTRPGAPSPKTHHFRYFLAKIHRPADMTYLLDGILGVLGEEIRKGGSLLGIGLGALQGVGVKAAGPKSPGCAQEVLLILWKLLEVNKKFRTHVMEGDRAMDVMACILAYGLELKDKPKSNGACRCLSYMLQFLSAEPGFGPQLSTVPIRIALPTKWNVSIHAIISAGSATSTGETAQNPLNNFSTSYPAFIISLANAAPYLKNISISSSNKLMELFTAFSDPRLLLADEGNPRLTRADSKTDINDRLDAFNSIILRHPSQNPHLLYAMLRSHVLFEDLGTFNLARGLRDIKRREEEERNKSLTSPTHAKGKSPTRGEDTTGQQAHEEKARLLAAEGIEPHSMGGDIDRNGIDASLGSMRISSPPPTSSSSWEGEGAAGTSDDVSHISEKARGKMRQRNESLDVTAELAAAAQIGRNGFIPTQEWVTSWQQGLPLDPILLAISELLPKVQQIQSSMSRTTASPAVMDFLKVVDLKAVLPQRQIVTPRPFIWTDSPMEWNERPPVLCQACATSRPPDNRYRLQCCGGHTGSE</sequence>